<evidence type="ECO:0000256" key="4">
    <source>
        <dbReference type="ARBA" id="ARBA00022679"/>
    </source>
</evidence>
<dbReference type="PANTHER" id="PTHR13847:SF283">
    <property type="entry name" value="TRNA 5-METHYLAMINOMETHYL-2-THIOURIDINE BIOSYNTHESIS BIFUNCTIONAL PROTEIN MNMC"/>
    <property type="match status" value="1"/>
</dbReference>
<dbReference type="GO" id="GO:0008033">
    <property type="term" value="P:tRNA processing"/>
    <property type="evidence" value="ECO:0007669"/>
    <property type="project" value="UniProtKB-KW"/>
</dbReference>
<keyword evidence="5" id="KW-0949">S-adenosyl-L-methionine</keyword>
<evidence type="ECO:0000256" key="9">
    <source>
        <dbReference type="ARBA" id="ARBA00023268"/>
    </source>
</evidence>
<evidence type="ECO:0000256" key="3">
    <source>
        <dbReference type="ARBA" id="ARBA00022630"/>
    </source>
</evidence>
<evidence type="ECO:0000256" key="5">
    <source>
        <dbReference type="ARBA" id="ARBA00022691"/>
    </source>
</evidence>
<dbReference type="Proteomes" id="UP000249169">
    <property type="component" value="Unassembled WGS sequence"/>
</dbReference>
<evidence type="ECO:0000313" key="12">
    <source>
        <dbReference type="Proteomes" id="UP000249169"/>
    </source>
</evidence>
<dbReference type="GO" id="GO:0016491">
    <property type="term" value="F:oxidoreductase activity"/>
    <property type="evidence" value="ECO:0007669"/>
    <property type="project" value="UniProtKB-KW"/>
</dbReference>
<feature type="domain" description="FAD dependent oxidoreductase" evidence="10">
    <location>
        <begin position="7"/>
        <end position="348"/>
    </location>
</feature>
<keyword evidence="3" id="KW-0285">Flavoprotein</keyword>
<keyword evidence="9" id="KW-0511">Multifunctional enzyme</keyword>
<organism evidence="11 12">
    <name type="scientific">Lujinxingia litoralis</name>
    <dbReference type="NCBI Taxonomy" id="2211119"/>
    <lineage>
        <taxon>Bacteria</taxon>
        <taxon>Deltaproteobacteria</taxon>
        <taxon>Bradymonadales</taxon>
        <taxon>Lujinxingiaceae</taxon>
        <taxon>Lujinxingia</taxon>
    </lineage>
</organism>
<keyword evidence="1" id="KW-0963">Cytoplasm</keyword>
<dbReference type="SUPFAM" id="SSF51905">
    <property type="entry name" value="FAD/NAD(P)-binding domain"/>
    <property type="match status" value="1"/>
</dbReference>
<evidence type="ECO:0000259" key="10">
    <source>
        <dbReference type="Pfam" id="PF01266"/>
    </source>
</evidence>
<dbReference type="Gene3D" id="3.50.50.60">
    <property type="entry name" value="FAD/NAD(P)-binding domain"/>
    <property type="match status" value="1"/>
</dbReference>
<comment type="caution">
    <text evidence="11">The sequence shown here is derived from an EMBL/GenBank/DDBJ whole genome shotgun (WGS) entry which is preliminary data.</text>
</comment>
<proteinExistence type="predicted"/>
<evidence type="ECO:0000256" key="2">
    <source>
        <dbReference type="ARBA" id="ARBA00022603"/>
    </source>
</evidence>
<dbReference type="OrthoDB" id="5498565at2"/>
<keyword evidence="4" id="KW-0808">Transferase</keyword>
<keyword evidence="12" id="KW-1185">Reference proteome</keyword>
<evidence type="ECO:0000256" key="6">
    <source>
        <dbReference type="ARBA" id="ARBA00022694"/>
    </source>
</evidence>
<dbReference type="PANTHER" id="PTHR13847">
    <property type="entry name" value="SARCOSINE DEHYDROGENASE-RELATED"/>
    <property type="match status" value="1"/>
</dbReference>
<dbReference type="InterPro" id="IPR006076">
    <property type="entry name" value="FAD-dep_OxRdtase"/>
</dbReference>
<keyword evidence="7" id="KW-0274">FAD</keyword>
<dbReference type="RefSeq" id="WP_111729353.1">
    <property type="nucleotide sequence ID" value="NZ_QHKO01000003.1"/>
</dbReference>
<dbReference type="InterPro" id="IPR036188">
    <property type="entry name" value="FAD/NAD-bd_sf"/>
</dbReference>
<sequence>MSERGLLVVGGGLAGLSLIDALLAQGADPGTLTLVDAAHPERGSSSPATVLHPFAGRTMAPGRAHWRAFLMSWSILQGWCERHGQGLWRQAPMMRLLSGDKLSHKLEESWDEGRAAYPEGVQVERVQGERSRELLPSWEGLPALLYEHAAAVDLPGLCEALLAHALARGVRLVSGQVQALRKGDEGWVAEVSGQAQAPGGARVVLATGALLPELMTGADLRERPGEVGVWPASAPLHDLKVMINSHANIFELPGGQVGVGSTYLRGPAWRARDAAQAADDLREKMDDALGGQRPGLASAIWRGVRGVYGSDHRPLVGAVAREPGLYVMAGFGSKGLTWAPAMGRVLAAHLLADAPLWEVIDARRAGRLELRR</sequence>
<dbReference type="Pfam" id="PF01266">
    <property type="entry name" value="DAO"/>
    <property type="match status" value="1"/>
</dbReference>
<dbReference type="Gene3D" id="3.30.9.10">
    <property type="entry name" value="D-Amino Acid Oxidase, subunit A, domain 2"/>
    <property type="match status" value="1"/>
</dbReference>
<dbReference type="GO" id="GO:0008168">
    <property type="term" value="F:methyltransferase activity"/>
    <property type="evidence" value="ECO:0007669"/>
    <property type="project" value="UniProtKB-KW"/>
</dbReference>
<gene>
    <name evidence="11" type="ORF">DL240_07995</name>
</gene>
<evidence type="ECO:0000256" key="1">
    <source>
        <dbReference type="ARBA" id="ARBA00022490"/>
    </source>
</evidence>
<evidence type="ECO:0000256" key="7">
    <source>
        <dbReference type="ARBA" id="ARBA00022827"/>
    </source>
</evidence>
<dbReference type="GO" id="GO:0005737">
    <property type="term" value="C:cytoplasm"/>
    <property type="evidence" value="ECO:0007669"/>
    <property type="project" value="TreeGrafter"/>
</dbReference>
<keyword evidence="2" id="KW-0489">Methyltransferase</keyword>
<accession>A0A328C9I6</accession>
<reference evidence="11 12" key="1">
    <citation type="submission" date="2018-05" db="EMBL/GenBank/DDBJ databases">
        <title>Lujinxingia marina gen. nov. sp. nov., a new facultative anaerobic member of the class Deltaproteobacteria, and proposal of Lujinxingaceae fam. nov.</title>
        <authorList>
            <person name="Li C.-M."/>
        </authorList>
    </citation>
    <scope>NUCLEOTIDE SEQUENCE [LARGE SCALE GENOMIC DNA]</scope>
    <source>
        <strain evidence="11 12">B210</strain>
    </source>
</reference>
<keyword evidence="8" id="KW-0560">Oxidoreductase</keyword>
<keyword evidence="6" id="KW-0819">tRNA processing</keyword>
<protein>
    <recommendedName>
        <fullName evidence="10">FAD dependent oxidoreductase domain-containing protein</fullName>
    </recommendedName>
</protein>
<dbReference type="EMBL" id="QHKO01000003">
    <property type="protein sequence ID" value="RAL22825.1"/>
    <property type="molecule type" value="Genomic_DNA"/>
</dbReference>
<evidence type="ECO:0000313" key="11">
    <source>
        <dbReference type="EMBL" id="RAL22825.1"/>
    </source>
</evidence>
<dbReference type="GO" id="GO:0032259">
    <property type="term" value="P:methylation"/>
    <property type="evidence" value="ECO:0007669"/>
    <property type="project" value="UniProtKB-KW"/>
</dbReference>
<dbReference type="AlphaFoldDB" id="A0A328C9I6"/>
<evidence type="ECO:0000256" key="8">
    <source>
        <dbReference type="ARBA" id="ARBA00023002"/>
    </source>
</evidence>
<name>A0A328C9I6_9DELT</name>